<feature type="compositionally biased region" description="Low complexity" evidence="1">
    <location>
        <begin position="60"/>
        <end position="69"/>
    </location>
</feature>
<keyword evidence="3" id="KW-1185">Reference proteome</keyword>
<dbReference type="RefSeq" id="WP_205306542.1">
    <property type="nucleotide sequence ID" value="NZ_BAAAVF010000016.1"/>
</dbReference>
<evidence type="ECO:0000256" key="1">
    <source>
        <dbReference type="SAM" id="MobiDB-lite"/>
    </source>
</evidence>
<evidence type="ECO:0000313" key="2">
    <source>
        <dbReference type="EMBL" id="MBM7478476.1"/>
    </source>
</evidence>
<accession>A0ABS2LDH2</accession>
<dbReference type="Proteomes" id="UP000698059">
    <property type="component" value="Unassembled WGS sequence"/>
</dbReference>
<reference evidence="2 3" key="1">
    <citation type="submission" date="2021-01" db="EMBL/GenBank/DDBJ databases">
        <title>Sequencing the genomes of 1000 actinobacteria strains.</title>
        <authorList>
            <person name="Klenk H.-P."/>
        </authorList>
    </citation>
    <scope>NUCLEOTIDE SEQUENCE [LARGE SCALE GENOMIC DNA]</scope>
    <source>
        <strain evidence="2 3">DSM 46000</strain>
    </source>
</reference>
<feature type="region of interest" description="Disordered" evidence="1">
    <location>
        <begin position="17"/>
        <end position="81"/>
    </location>
</feature>
<gene>
    <name evidence="2" type="ORF">JOD49_001396</name>
</gene>
<dbReference type="EMBL" id="JAFBBO010000001">
    <property type="protein sequence ID" value="MBM7478476.1"/>
    <property type="molecule type" value="Genomic_DNA"/>
</dbReference>
<name>A0ABS2LDH2_9CELL</name>
<sequence>MSPDVQSALVLANTVTPTTSTAPTTSIAPADLPTVPHDLHTAPGALGASDLSVTPEARSAPGAPGAVAPAPDPAPAPVDPHADWSRVLDELAAMSAQAGPDAGIDVMNRLVRWSPPTDLGRLPAVLVDRALEVLAGHAHVVEHLHEAVAENRRHVRALSAVPTVHDAPAAAYLDVQA</sequence>
<organism evidence="2 3">
    <name type="scientific">Oerskovia jenensis</name>
    <dbReference type="NCBI Taxonomy" id="162169"/>
    <lineage>
        <taxon>Bacteria</taxon>
        <taxon>Bacillati</taxon>
        <taxon>Actinomycetota</taxon>
        <taxon>Actinomycetes</taxon>
        <taxon>Micrococcales</taxon>
        <taxon>Cellulomonadaceae</taxon>
        <taxon>Oerskovia</taxon>
    </lineage>
</organism>
<comment type="caution">
    <text evidence="2">The sequence shown here is derived from an EMBL/GenBank/DDBJ whole genome shotgun (WGS) entry which is preliminary data.</text>
</comment>
<evidence type="ECO:0000313" key="3">
    <source>
        <dbReference type="Proteomes" id="UP000698059"/>
    </source>
</evidence>
<protein>
    <submittedName>
        <fullName evidence="2">Uncharacterized protein</fullName>
    </submittedName>
</protein>
<proteinExistence type="predicted"/>
<feature type="compositionally biased region" description="Low complexity" evidence="1">
    <location>
        <begin position="17"/>
        <end position="30"/>
    </location>
</feature>